<protein>
    <submittedName>
        <fullName evidence="2">Uncharacterized protein</fullName>
    </submittedName>
</protein>
<sequence>SVYEIRSWAEFQSARERVNQVSLKQSVSREDERKRRQPDGNETQEPVSKRNRQNVAAL</sequence>
<reference evidence="2" key="1">
    <citation type="submission" date="2020-11" db="EMBL/GenBank/DDBJ databases">
        <authorList>
            <person name="Tran Van P."/>
        </authorList>
    </citation>
    <scope>NUCLEOTIDE SEQUENCE</scope>
</reference>
<evidence type="ECO:0000256" key="1">
    <source>
        <dbReference type="SAM" id="MobiDB-lite"/>
    </source>
</evidence>
<organism evidence="2">
    <name type="scientific">Cyprideis torosa</name>
    <dbReference type="NCBI Taxonomy" id="163714"/>
    <lineage>
        <taxon>Eukaryota</taxon>
        <taxon>Metazoa</taxon>
        <taxon>Ecdysozoa</taxon>
        <taxon>Arthropoda</taxon>
        <taxon>Crustacea</taxon>
        <taxon>Oligostraca</taxon>
        <taxon>Ostracoda</taxon>
        <taxon>Podocopa</taxon>
        <taxon>Podocopida</taxon>
        <taxon>Cytherocopina</taxon>
        <taxon>Cytheroidea</taxon>
        <taxon>Cytherideidae</taxon>
        <taxon>Cyprideis</taxon>
    </lineage>
</organism>
<feature type="compositionally biased region" description="Basic and acidic residues" evidence="1">
    <location>
        <begin position="27"/>
        <end position="39"/>
    </location>
</feature>
<gene>
    <name evidence="2" type="ORF">CTOB1V02_LOCUS13623</name>
</gene>
<feature type="region of interest" description="Disordered" evidence="1">
    <location>
        <begin position="16"/>
        <end position="58"/>
    </location>
</feature>
<accession>A0A7R8ZXV2</accession>
<proteinExistence type="predicted"/>
<feature type="non-terminal residue" evidence="2">
    <location>
        <position position="1"/>
    </location>
</feature>
<name>A0A7R8ZXV2_9CRUS</name>
<evidence type="ECO:0000313" key="2">
    <source>
        <dbReference type="EMBL" id="CAD7235808.1"/>
    </source>
</evidence>
<dbReference type="AlphaFoldDB" id="A0A7R8ZXV2"/>
<dbReference type="EMBL" id="OB674734">
    <property type="protein sequence ID" value="CAD7235808.1"/>
    <property type="molecule type" value="Genomic_DNA"/>
</dbReference>